<feature type="coiled-coil region" evidence="1">
    <location>
        <begin position="139"/>
        <end position="166"/>
    </location>
</feature>
<protein>
    <recommendedName>
        <fullName evidence="2">DUF7745 domain-containing protein</fullName>
    </recommendedName>
</protein>
<dbReference type="OrthoDB" id="1457364at2759"/>
<feature type="coiled-coil region" evidence="1">
    <location>
        <begin position="205"/>
        <end position="249"/>
    </location>
</feature>
<dbReference type="Pfam" id="PF24924">
    <property type="entry name" value="DUF7745"/>
    <property type="match status" value="1"/>
</dbReference>
<evidence type="ECO:0000259" key="2">
    <source>
        <dbReference type="Pfam" id="PF24924"/>
    </source>
</evidence>
<sequence length="283" mass="33132">MSKRRRNRNGLEGVPRVYVEERLFQFQEEEDWATIIDVLGLLLYGVLLFPYVENYIDLASIEAFLAKRDRGENPTMAVLANTYYTLSCCSKRKEGNLRVSSSYKTWLKHRVKLVGLPWGNIQHQDQETQVSEIHETLRVEELEGTLEQMKTEQGILKRKLEIALEEVHLERQLSDEFSKRAQAEKETRLRISHCLKAADQEMCSKRAERDQIAAKKEQLEEALAALKSREELKETLESWKWRCQDIVDEAEAQVWATTVDTLFWKDRYIKLAWLANQALMDIP</sequence>
<comment type="caution">
    <text evidence="3">The sequence shown here is derived from an EMBL/GenBank/DDBJ whole genome shotgun (WGS) entry which is preliminary data.</text>
</comment>
<proteinExistence type="predicted"/>
<dbReference type="PANTHER" id="PTHR48154:SF1">
    <property type="entry name" value="PROTEIN, PUTATIVE-RELATED"/>
    <property type="match status" value="1"/>
</dbReference>
<organism evidence="3 4">
    <name type="scientific">Mucuna pruriens</name>
    <name type="common">Velvet bean</name>
    <name type="synonym">Dolichos pruriens</name>
    <dbReference type="NCBI Taxonomy" id="157652"/>
    <lineage>
        <taxon>Eukaryota</taxon>
        <taxon>Viridiplantae</taxon>
        <taxon>Streptophyta</taxon>
        <taxon>Embryophyta</taxon>
        <taxon>Tracheophyta</taxon>
        <taxon>Spermatophyta</taxon>
        <taxon>Magnoliopsida</taxon>
        <taxon>eudicotyledons</taxon>
        <taxon>Gunneridae</taxon>
        <taxon>Pentapetalae</taxon>
        <taxon>rosids</taxon>
        <taxon>fabids</taxon>
        <taxon>Fabales</taxon>
        <taxon>Fabaceae</taxon>
        <taxon>Papilionoideae</taxon>
        <taxon>50 kb inversion clade</taxon>
        <taxon>NPAAA clade</taxon>
        <taxon>indigoferoid/millettioid clade</taxon>
        <taxon>Phaseoleae</taxon>
        <taxon>Mucuna</taxon>
    </lineage>
</organism>
<dbReference type="PANTHER" id="PTHR48154">
    <property type="entry name" value="PROTEIN, PUTATIVE-RELATED"/>
    <property type="match status" value="1"/>
</dbReference>
<keyword evidence="1" id="KW-0175">Coiled coil</keyword>
<dbReference type="Proteomes" id="UP000257109">
    <property type="component" value="Unassembled WGS sequence"/>
</dbReference>
<reference evidence="3" key="1">
    <citation type="submission" date="2018-05" db="EMBL/GenBank/DDBJ databases">
        <title>Draft genome of Mucuna pruriens seed.</title>
        <authorList>
            <person name="Nnadi N.E."/>
            <person name="Vos R."/>
            <person name="Hasami M.H."/>
            <person name="Devisetty U.K."/>
            <person name="Aguiy J.C."/>
        </authorList>
    </citation>
    <scope>NUCLEOTIDE SEQUENCE [LARGE SCALE GENOMIC DNA]</scope>
    <source>
        <strain evidence="3">JCA_2017</strain>
    </source>
</reference>
<accession>A0A371G6Z9</accession>
<keyword evidence="4" id="KW-1185">Reference proteome</keyword>
<evidence type="ECO:0000256" key="1">
    <source>
        <dbReference type="SAM" id="Coils"/>
    </source>
</evidence>
<feature type="non-terminal residue" evidence="3">
    <location>
        <position position="1"/>
    </location>
</feature>
<evidence type="ECO:0000313" key="3">
    <source>
        <dbReference type="EMBL" id="RDX86336.1"/>
    </source>
</evidence>
<dbReference type="AlphaFoldDB" id="A0A371G6Z9"/>
<name>A0A371G6Z9_MUCPR</name>
<evidence type="ECO:0000313" key="4">
    <source>
        <dbReference type="Proteomes" id="UP000257109"/>
    </source>
</evidence>
<feature type="domain" description="DUF7745" evidence="2">
    <location>
        <begin position="5"/>
        <end position="107"/>
    </location>
</feature>
<dbReference type="InterPro" id="IPR056647">
    <property type="entry name" value="DUF7745"/>
</dbReference>
<gene>
    <name evidence="3" type="ORF">CR513_32335</name>
</gene>
<dbReference type="EMBL" id="QJKJ01006543">
    <property type="protein sequence ID" value="RDX86336.1"/>
    <property type="molecule type" value="Genomic_DNA"/>
</dbReference>